<feature type="transmembrane region" description="Helical" evidence="1">
    <location>
        <begin position="104"/>
        <end position="122"/>
    </location>
</feature>
<protein>
    <submittedName>
        <fullName evidence="3">DMT transporter permease</fullName>
    </submittedName>
</protein>
<feature type="transmembrane region" description="Helical" evidence="1">
    <location>
        <begin position="267"/>
        <end position="285"/>
    </location>
</feature>
<dbReference type="SUPFAM" id="SSF103481">
    <property type="entry name" value="Multidrug resistance efflux transporter EmrE"/>
    <property type="match status" value="2"/>
</dbReference>
<dbReference type="RefSeq" id="WP_151178519.1">
    <property type="nucleotide sequence ID" value="NZ_CP042906.1"/>
</dbReference>
<feature type="transmembrane region" description="Helical" evidence="1">
    <location>
        <begin position="40"/>
        <end position="57"/>
    </location>
</feature>
<evidence type="ECO:0000259" key="2">
    <source>
        <dbReference type="Pfam" id="PF00892"/>
    </source>
</evidence>
<dbReference type="InterPro" id="IPR000620">
    <property type="entry name" value="EamA_dom"/>
</dbReference>
<dbReference type="Pfam" id="PF00892">
    <property type="entry name" value="EamA"/>
    <property type="match status" value="2"/>
</dbReference>
<dbReference type="KEGG" id="htq:FRZ44_36570"/>
<proteinExistence type="predicted"/>
<feature type="transmembrane region" description="Helical" evidence="1">
    <location>
        <begin position="131"/>
        <end position="149"/>
    </location>
</feature>
<feature type="transmembrane region" description="Helical" evidence="1">
    <location>
        <begin position="155"/>
        <end position="172"/>
    </location>
</feature>
<evidence type="ECO:0000313" key="4">
    <source>
        <dbReference type="Proteomes" id="UP000326202"/>
    </source>
</evidence>
<name>A0A5J6ML92_9PROT</name>
<dbReference type="PANTHER" id="PTHR22911:SF103">
    <property type="entry name" value="BLR2811 PROTEIN"/>
    <property type="match status" value="1"/>
</dbReference>
<sequence>MTPSTLPTQHRMQAIFLLLGAMAILPLMDAIAKHLSHDMSLWQITWARFTFHVLWLAPAFLARHRTRELLPARSGLQVLRGLCLTASTFLFFAGVAYMPIADTLALSFVSPLTVTLLSPFLLGEKVGIRRLSAVGVGLLGALVIIRPGLSVFQPAALFGISTGLIYAFYVIITRRLAGTAPALVTLAYTALLGMVGTSLVVPFFWVPPTLEQWGLMVALGAIAALGHWLVILAYERGEASMLSPFSYAEMIGAVTVGYLVFGDFPDRWTWVGIAILIGSGVYISIREHRVSPRPAAAAKEPEEITAG</sequence>
<reference evidence="3 4" key="1">
    <citation type="submission" date="2019-08" db="EMBL/GenBank/DDBJ databases">
        <title>Hyperibacter terrae gen. nov., sp. nov. and Hyperibacter viscosus sp. nov., two new members in the family Rhodospirillaceae isolated from the rhizosphere of Hypericum perforatum.</title>
        <authorList>
            <person name="Noviana Z."/>
        </authorList>
    </citation>
    <scope>NUCLEOTIDE SEQUENCE [LARGE SCALE GENOMIC DNA]</scope>
    <source>
        <strain evidence="3 4">R5913</strain>
    </source>
</reference>
<keyword evidence="4" id="KW-1185">Reference proteome</keyword>
<feature type="transmembrane region" description="Helical" evidence="1">
    <location>
        <begin position="241"/>
        <end position="261"/>
    </location>
</feature>
<feature type="domain" description="EamA" evidence="2">
    <location>
        <begin position="155"/>
        <end position="281"/>
    </location>
</feature>
<dbReference type="Proteomes" id="UP000326202">
    <property type="component" value="Chromosome"/>
</dbReference>
<feature type="transmembrane region" description="Helical" evidence="1">
    <location>
        <begin position="212"/>
        <end position="234"/>
    </location>
</feature>
<organism evidence="3 4">
    <name type="scientific">Hypericibacter terrae</name>
    <dbReference type="NCBI Taxonomy" id="2602015"/>
    <lineage>
        <taxon>Bacteria</taxon>
        <taxon>Pseudomonadati</taxon>
        <taxon>Pseudomonadota</taxon>
        <taxon>Alphaproteobacteria</taxon>
        <taxon>Rhodospirillales</taxon>
        <taxon>Dongiaceae</taxon>
        <taxon>Hypericibacter</taxon>
    </lineage>
</organism>
<dbReference type="AlphaFoldDB" id="A0A5J6ML92"/>
<dbReference type="GO" id="GO:0016020">
    <property type="term" value="C:membrane"/>
    <property type="evidence" value="ECO:0007669"/>
    <property type="project" value="InterPro"/>
</dbReference>
<accession>A0A5J6ML92</accession>
<gene>
    <name evidence="3" type="ORF">FRZ44_36570</name>
</gene>
<evidence type="ECO:0000313" key="3">
    <source>
        <dbReference type="EMBL" id="QEX18352.1"/>
    </source>
</evidence>
<feature type="domain" description="EamA" evidence="2">
    <location>
        <begin position="14"/>
        <end position="145"/>
    </location>
</feature>
<dbReference type="Gene3D" id="1.10.3730.20">
    <property type="match status" value="1"/>
</dbReference>
<evidence type="ECO:0000256" key="1">
    <source>
        <dbReference type="SAM" id="Phobius"/>
    </source>
</evidence>
<dbReference type="OrthoDB" id="9812899at2"/>
<keyword evidence="1" id="KW-0472">Membrane</keyword>
<dbReference type="PANTHER" id="PTHR22911">
    <property type="entry name" value="ACYL-MALONYL CONDENSING ENZYME-RELATED"/>
    <property type="match status" value="1"/>
</dbReference>
<dbReference type="InterPro" id="IPR037185">
    <property type="entry name" value="EmrE-like"/>
</dbReference>
<feature type="transmembrane region" description="Helical" evidence="1">
    <location>
        <begin position="78"/>
        <end position="98"/>
    </location>
</feature>
<dbReference type="EMBL" id="CP042906">
    <property type="protein sequence ID" value="QEX18352.1"/>
    <property type="molecule type" value="Genomic_DNA"/>
</dbReference>
<keyword evidence="1" id="KW-1133">Transmembrane helix</keyword>
<feature type="transmembrane region" description="Helical" evidence="1">
    <location>
        <begin position="184"/>
        <end position="206"/>
    </location>
</feature>
<keyword evidence="1" id="KW-0812">Transmembrane</keyword>